<gene>
    <name evidence="11" type="ORF">J0A66_10945</name>
</gene>
<dbReference type="Proteomes" id="UP000664654">
    <property type="component" value="Unassembled WGS sequence"/>
</dbReference>
<comment type="subcellular location">
    <subcellularLocation>
        <location evidence="1 7">Periplasm</location>
    </subcellularLocation>
</comment>
<dbReference type="SUPFAM" id="SSF52833">
    <property type="entry name" value="Thioredoxin-like"/>
    <property type="match status" value="1"/>
</dbReference>
<name>A0A939DPU6_9ALTE</name>
<keyword evidence="3 9" id="KW-0732">Signal</keyword>
<evidence type="ECO:0000256" key="1">
    <source>
        <dbReference type="ARBA" id="ARBA00004418"/>
    </source>
</evidence>
<sequence length="207" mass="24056">MKKLLGILTLALMLPLQACAQEMYTEGEHYEVIAEEASKDREVLEFFSFWCPHCHAFEPLVEQMKQKLDEEVKFEKVQVNFMGFAEKDVQDEATRAMMVARALKREDQLNKAIFNYIHVQRSPVTSIKDLKNIFIVNGVDPDEFDKLVKSFGVNSMFSKNNKLIDQYRKELSGVPTFIVNGKYKAKFTREMTPDDMVDLIVWLSEQK</sequence>
<dbReference type="RefSeq" id="WP_206573854.1">
    <property type="nucleotide sequence ID" value="NZ_JAFKCV010000005.1"/>
</dbReference>
<evidence type="ECO:0000313" key="12">
    <source>
        <dbReference type="Proteomes" id="UP000664654"/>
    </source>
</evidence>
<organism evidence="11 12">
    <name type="scientific">Bowmanella dokdonensis</name>
    <dbReference type="NCBI Taxonomy" id="751969"/>
    <lineage>
        <taxon>Bacteria</taxon>
        <taxon>Pseudomonadati</taxon>
        <taxon>Pseudomonadota</taxon>
        <taxon>Gammaproteobacteria</taxon>
        <taxon>Alteromonadales</taxon>
        <taxon>Alteromonadaceae</taxon>
        <taxon>Bowmanella</taxon>
    </lineage>
</organism>
<dbReference type="InterPro" id="IPR023205">
    <property type="entry name" value="DsbA/DsbL"/>
</dbReference>
<evidence type="ECO:0000256" key="2">
    <source>
        <dbReference type="ARBA" id="ARBA00005791"/>
    </source>
</evidence>
<evidence type="ECO:0000313" key="11">
    <source>
        <dbReference type="EMBL" id="MBN7825741.1"/>
    </source>
</evidence>
<evidence type="ECO:0000256" key="4">
    <source>
        <dbReference type="ARBA" id="ARBA00022764"/>
    </source>
</evidence>
<dbReference type="GO" id="GO:0042597">
    <property type="term" value="C:periplasmic space"/>
    <property type="evidence" value="ECO:0007669"/>
    <property type="project" value="UniProtKB-SubCell"/>
</dbReference>
<feature type="disulfide bond" description="Redox-active" evidence="8">
    <location>
        <begin position="51"/>
        <end position="54"/>
    </location>
</feature>
<feature type="domain" description="Thioredoxin" evidence="10">
    <location>
        <begin position="10"/>
        <end position="205"/>
    </location>
</feature>
<keyword evidence="6" id="KW-0676">Redox-active center</keyword>
<evidence type="ECO:0000259" key="10">
    <source>
        <dbReference type="PROSITE" id="PS51352"/>
    </source>
</evidence>
<dbReference type="GO" id="GO:0015036">
    <property type="term" value="F:disulfide oxidoreductase activity"/>
    <property type="evidence" value="ECO:0007669"/>
    <property type="project" value="UniProtKB-ARBA"/>
</dbReference>
<dbReference type="PANTHER" id="PTHR35891:SF2">
    <property type="entry name" value="THIOL:DISULFIDE INTERCHANGE PROTEIN DSBA"/>
    <property type="match status" value="1"/>
</dbReference>
<evidence type="ECO:0000256" key="7">
    <source>
        <dbReference type="PIRNR" id="PIRNR001488"/>
    </source>
</evidence>
<proteinExistence type="inferred from homology"/>
<reference evidence="11" key="1">
    <citation type="submission" date="2021-03" db="EMBL/GenBank/DDBJ databases">
        <title>novel species isolated from a fishpond in China.</title>
        <authorList>
            <person name="Lu H."/>
            <person name="Cai Z."/>
        </authorList>
    </citation>
    <scope>NUCLEOTIDE SEQUENCE</scope>
    <source>
        <strain evidence="11">JCM 30855</strain>
    </source>
</reference>
<dbReference type="Gene3D" id="3.40.30.10">
    <property type="entry name" value="Glutaredoxin"/>
    <property type="match status" value="1"/>
</dbReference>
<dbReference type="InterPro" id="IPR001853">
    <property type="entry name" value="DSBA-like_thioredoxin_dom"/>
</dbReference>
<dbReference type="EMBL" id="JAFKCV010000005">
    <property type="protein sequence ID" value="MBN7825741.1"/>
    <property type="molecule type" value="Genomic_DNA"/>
</dbReference>
<dbReference type="PROSITE" id="PS00194">
    <property type="entry name" value="THIOREDOXIN_1"/>
    <property type="match status" value="1"/>
</dbReference>
<evidence type="ECO:0000256" key="5">
    <source>
        <dbReference type="ARBA" id="ARBA00023157"/>
    </source>
</evidence>
<dbReference type="PIRSF" id="PIRSF001488">
    <property type="entry name" value="Tdi_protein"/>
    <property type="match status" value="1"/>
</dbReference>
<evidence type="ECO:0000256" key="3">
    <source>
        <dbReference type="ARBA" id="ARBA00022729"/>
    </source>
</evidence>
<dbReference type="Pfam" id="PF01323">
    <property type="entry name" value="DSBA"/>
    <property type="match status" value="1"/>
</dbReference>
<feature type="signal peptide" evidence="9">
    <location>
        <begin position="1"/>
        <end position="20"/>
    </location>
</feature>
<dbReference type="InterPro" id="IPR017937">
    <property type="entry name" value="Thioredoxin_CS"/>
</dbReference>
<keyword evidence="12" id="KW-1185">Reference proteome</keyword>
<evidence type="ECO:0000256" key="9">
    <source>
        <dbReference type="SAM" id="SignalP"/>
    </source>
</evidence>
<comment type="caution">
    <text evidence="11">The sequence shown here is derived from an EMBL/GenBank/DDBJ whole genome shotgun (WGS) entry which is preliminary data.</text>
</comment>
<evidence type="ECO:0000256" key="6">
    <source>
        <dbReference type="ARBA" id="ARBA00023284"/>
    </source>
</evidence>
<keyword evidence="4 7" id="KW-0574">Periplasm</keyword>
<protein>
    <recommendedName>
        <fullName evidence="7">Thiol:disulfide interchange protein</fullName>
    </recommendedName>
</protein>
<evidence type="ECO:0000256" key="8">
    <source>
        <dbReference type="PIRSR" id="PIRSR001488-1"/>
    </source>
</evidence>
<dbReference type="PANTHER" id="PTHR35891">
    <property type="entry name" value="THIOL:DISULFIDE INTERCHANGE PROTEIN DSBA"/>
    <property type="match status" value="1"/>
</dbReference>
<keyword evidence="5 7" id="KW-1015">Disulfide bond</keyword>
<dbReference type="PROSITE" id="PS51352">
    <property type="entry name" value="THIOREDOXIN_2"/>
    <property type="match status" value="1"/>
</dbReference>
<dbReference type="InterPro" id="IPR013766">
    <property type="entry name" value="Thioredoxin_domain"/>
</dbReference>
<dbReference type="CDD" id="cd03019">
    <property type="entry name" value="DsbA_DsbA"/>
    <property type="match status" value="1"/>
</dbReference>
<feature type="chain" id="PRO_5037252166" description="Thiol:disulfide interchange protein" evidence="9">
    <location>
        <begin position="21"/>
        <end position="207"/>
    </location>
</feature>
<dbReference type="AlphaFoldDB" id="A0A939DPU6"/>
<comment type="similarity">
    <text evidence="2">Belongs to the thioredoxin family. DsbA subfamily.</text>
</comment>
<accession>A0A939DPU6</accession>
<dbReference type="InterPro" id="IPR050824">
    <property type="entry name" value="Thiol_disulfide_DsbA"/>
</dbReference>
<dbReference type="InterPro" id="IPR036249">
    <property type="entry name" value="Thioredoxin-like_sf"/>
</dbReference>